<keyword evidence="1" id="KW-0175">Coiled coil</keyword>
<proteinExistence type="predicted"/>
<feature type="region of interest" description="Disordered" evidence="2">
    <location>
        <begin position="30"/>
        <end position="68"/>
    </location>
</feature>
<evidence type="ECO:0000256" key="1">
    <source>
        <dbReference type="SAM" id="Coils"/>
    </source>
</evidence>
<dbReference type="OrthoDB" id="6359872at2759"/>
<protein>
    <recommendedName>
        <fullName evidence="4">EF-hand domain-containing protein</fullName>
    </recommendedName>
</protein>
<evidence type="ECO:0000256" key="2">
    <source>
        <dbReference type="SAM" id="MobiDB-lite"/>
    </source>
</evidence>
<evidence type="ECO:0000313" key="3">
    <source>
        <dbReference type="EMBL" id="CDW40704.1"/>
    </source>
</evidence>
<feature type="region of interest" description="Disordered" evidence="2">
    <location>
        <begin position="571"/>
        <end position="613"/>
    </location>
</feature>
<name>A0A0K2UR14_LEPSM</name>
<feature type="compositionally biased region" description="Low complexity" evidence="2">
    <location>
        <begin position="425"/>
        <end position="441"/>
    </location>
</feature>
<accession>A0A0K2UR14</accession>
<dbReference type="EMBL" id="HACA01023342">
    <property type="protein sequence ID" value="CDW40703.1"/>
    <property type="molecule type" value="Transcribed_RNA"/>
</dbReference>
<feature type="region of interest" description="Disordered" evidence="2">
    <location>
        <begin position="425"/>
        <end position="444"/>
    </location>
</feature>
<organism evidence="3">
    <name type="scientific">Lepeophtheirus salmonis</name>
    <name type="common">Salmon louse</name>
    <name type="synonym">Caligus salmonis</name>
    <dbReference type="NCBI Taxonomy" id="72036"/>
    <lineage>
        <taxon>Eukaryota</taxon>
        <taxon>Metazoa</taxon>
        <taxon>Ecdysozoa</taxon>
        <taxon>Arthropoda</taxon>
        <taxon>Crustacea</taxon>
        <taxon>Multicrustacea</taxon>
        <taxon>Hexanauplia</taxon>
        <taxon>Copepoda</taxon>
        <taxon>Siphonostomatoida</taxon>
        <taxon>Caligidae</taxon>
        <taxon>Lepeophtheirus</taxon>
    </lineage>
</organism>
<dbReference type="EMBL" id="HACA01023343">
    <property type="protein sequence ID" value="CDW40704.1"/>
    <property type="molecule type" value="Transcribed_RNA"/>
</dbReference>
<reference evidence="3" key="1">
    <citation type="submission" date="2014-05" db="EMBL/GenBank/DDBJ databases">
        <authorList>
            <person name="Chronopoulou M."/>
        </authorList>
    </citation>
    <scope>NUCLEOTIDE SEQUENCE</scope>
    <source>
        <tissue evidence="3">Whole organism</tissue>
    </source>
</reference>
<feature type="compositionally biased region" description="Polar residues" evidence="2">
    <location>
        <begin position="49"/>
        <end position="68"/>
    </location>
</feature>
<feature type="coiled-coil region" evidence="1">
    <location>
        <begin position="317"/>
        <end position="376"/>
    </location>
</feature>
<sequence>MIGRPESGSLAARSEIKSKLAFFRKKVEAQTKEESGFRSPHVSLADPQVTKTNGLRLSTASSSSTNGTEESQAGWILKHALDLHFLKERPFLEDTPPFDPPLAEYIKEVFIQLDYHKTGTVSREDFDILCRFLDITSSPPQSYRNSGIEWLSSYRTHSPVSPLKADKISDVKYHRSTEGGESEGTSSLRTRPSSIQNPNFLFTFGPRPFWELWPQKKRRKKRLNFEEFTRSLLEQWAKSKGISLSKVNHCFPPIVVPPRRRKGTYRTKYYRLLPEDSTPPSEPKHVVILQRPSSFDDTRTKRFVRNANRISRRCHFLKRLSRRLDCLKSAHQREAQRLASSKGSHFNPLLPRPSQVEALEKQVIQQKGEIKSLREAIHEMRSSLHLSDAQNLALQVLLRKMKDISSGVGGGGGVLGAPSGMIDIPSASPSSSSEVKPSFASRSVAESEKQLENLVHELREMSQTKYPSVGSSSAHQASYSSNNSTLYNTKLDDSPFEEEIAATSAALGGAKDDLILTQKELQQTVLKLQLKEIELEENSMNLTDAYKALELAQEELNKLRYDLEEAQTALETTKQELSETNDDLAHTKRTLNRTDSTLKETEKRLSQLSQNSK</sequence>
<feature type="compositionally biased region" description="Basic and acidic residues" evidence="2">
    <location>
        <begin position="596"/>
        <end position="605"/>
    </location>
</feature>
<evidence type="ECO:0008006" key="4">
    <source>
        <dbReference type="Google" id="ProtNLM"/>
    </source>
</evidence>
<dbReference type="AlphaFoldDB" id="A0A0K2UR14"/>